<dbReference type="HOGENOM" id="CLU_1288303_0_0_11"/>
<name>D6X6W6_STRE2</name>
<keyword evidence="2" id="KW-1133">Transmembrane helix</keyword>
<reference evidence="4" key="2">
    <citation type="submission" date="2009-10" db="EMBL/GenBank/DDBJ databases">
        <title>The genome sequence of Streptomyces pristinaespiralis strain ATCC 25486.</title>
        <authorList>
            <consortium name="The Broad Institute Genome Sequencing Platform"/>
            <consortium name="Broad Institute Microbial Sequencing Center"/>
            <person name="Fischbach M."/>
            <person name="Godfrey P."/>
            <person name="Ward D."/>
            <person name="Young S."/>
            <person name="Zeng Q."/>
            <person name="Koehrsen M."/>
            <person name="Alvarado L."/>
            <person name="Berlin A.M."/>
            <person name="Bochicchio J."/>
            <person name="Borenstein D."/>
            <person name="Chapman S.B."/>
            <person name="Chen Z."/>
            <person name="Engels R."/>
            <person name="Freedman E."/>
            <person name="Gellesch M."/>
            <person name="Goldberg J."/>
            <person name="Griggs A."/>
            <person name="Gujja S."/>
            <person name="Heilman E.R."/>
            <person name="Heiman D.I."/>
            <person name="Hepburn T.A."/>
            <person name="Howarth C."/>
            <person name="Jen D."/>
            <person name="Larson L."/>
            <person name="Lewis B."/>
            <person name="Mehta T."/>
            <person name="Park D."/>
            <person name="Pearson M."/>
            <person name="Richards J."/>
            <person name="Roberts A."/>
            <person name="Saif S."/>
            <person name="Shea T.D."/>
            <person name="Shenoy N."/>
            <person name="Sisk P."/>
            <person name="Stolte C."/>
            <person name="Sykes S.N."/>
            <person name="Thomson T."/>
            <person name="Walk T."/>
            <person name="White J."/>
            <person name="Yandava C."/>
            <person name="Straight P."/>
            <person name="Clardy J."/>
            <person name="Hung D."/>
            <person name="Kolter R."/>
            <person name="Mekalanos J."/>
            <person name="Walker S."/>
            <person name="Walsh C.T."/>
            <person name="Wieland-Brown L.C."/>
            <person name="Haas B."/>
            <person name="Nusbaum C."/>
            <person name="Birren B."/>
        </authorList>
    </citation>
    <scope>NUCLEOTIDE SEQUENCE [LARGE SCALE GENOMIC DNA]</scope>
    <source>
        <strain evidence="4">ATCC 25486 / DSM 40338 / CBS 914.69 / JCM 4507 / NBRC 13074 / NRRL 2958 / 5647</strain>
    </source>
</reference>
<sequence>MWPPTRWASWNRPTRSGSRNTLPVVSRAPWGCPTSPPSPGRCPSSPVPARSTPAPVRKLLERLTGAVVAQRRRARRRRSVLVAVAASLIVALPTAVLTVRGAAEPAPPRVVASDPTTGVTASVALEDHGWGTAVAMRLTGLAGPRTCRLVAIGKDGVEHPVLSWWVPEGGYGVREGPGREGPLDLEASTGLHTAEIGRWEVRAESGERLLSIGG</sequence>
<protein>
    <submittedName>
        <fullName evidence="3">Predicted protein</fullName>
    </submittedName>
</protein>
<evidence type="ECO:0000313" key="3">
    <source>
        <dbReference type="EMBL" id="EFH30625.1"/>
    </source>
</evidence>
<accession>D6X6W6</accession>
<evidence type="ECO:0000256" key="1">
    <source>
        <dbReference type="SAM" id="MobiDB-lite"/>
    </source>
</evidence>
<feature type="region of interest" description="Disordered" evidence="1">
    <location>
        <begin position="1"/>
        <end position="52"/>
    </location>
</feature>
<gene>
    <name evidence="3" type="ORF">SSDG_05836</name>
</gene>
<dbReference type="AlphaFoldDB" id="D6X6W6"/>
<dbReference type="EMBL" id="CM000950">
    <property type="protein sequence ID" value="EFH30625.1"/>
    <property type="molecule type" value="Genomic_DNA"/>
</dbReference>
<proteinExistence type="predicted"/>
<evidence type="ECO:0000256" key="2">
    <source>
        <dbReference type="SAM" id="Phobius"/>
    </source>
</evidence>
<feature type="transmembrane region" description="Helical" evidence="2">
    <location>
        <begin position="80"/>
        <end position="99"/>
    </location>
</feature>
<organism evidence="3 4">
    <name type="scientific">Streptomyces pristinaespiralis (strain ATCC 25486 / DSM 40338 / CBS 914.69 / JCM 4507 / KCC S-0507 / NBRC 13074 / NRRL 2958 / 5647)</name>
    <dbReference type="NCBI Taxonomy" id="457429"/>
    <lineage>
        <taxon>Bacteria</taxon>
        <taxon>Bacillati</taxon>
        <taxon>Actinomycetota</taxon>
        <taxon>Actinomycetes</taxon>
        <taxon>Kitasatosporales</taxon>
        <taxon>Streptomycetaceae</taxon>
        <taxon>Streptomyces</taxon>
    </lineage>
</organism>
<dbReference type="eggNOG" id="COG5662">
    <property type="taxonomic scope" value="Bacteria"/>
</dbReference>
<keyword evidence="4" id="KW-1185">Reference proteome</keyword>
<feature type="compositionally biased region" description="Polar residues" evidence="1">
    <location>
        <begin position="11"/>
        <end position="23"/>
    </location>
</feature>
<evidence type="ECO:0000313" key="4">
    <source>
        <dbReference type="Proteomes" id="UP000002805"/>
    </source>
</evidence>
<keyword evidence="2" id="KW-0472">Membrane</keyword>
<dbReference type="Proteomes" id="UP000002805">
    <property type="component" value="Chromosome"/>
</dbReference>
<reference evidence="4" key="1">
    <citation type="submission" date="2008-02" db="EMBL/GenBank/DDBJ databases">
        <authorList>
            <consortium name="The Broad Institute Genome Sequencing Platform"/>
            <person name="Fischbach M."/>
            <person name="Ward D."/>
            <person name="Young S."/>
            <person name="Jaffe D."/>
            <person name="Gnerre S."/>
            <person name="Berlin A."/>
            <person name="Heiman D."/>
            <person name="Hepburn T."/>
            <person name="Sykes S."/>
            <person name="Alvarado L."/>
            <person name="Kodira C.D."/>
            <person name="Straight P."/>
            <person name="Clardy J."/>
            <person name="Hung D."/>
            <person name="Kolter R."/>
            <person name="Mekalanos J."/>
            <person name="Walker S."/>
            <person name="Walsh C.T."/>
            <person name="Lander E."/>
            <person name="Galagan J."/>
            <person name="Nusbaum C."/>
            <person name="Birren B."/>
        </authorList>
    </citation>
    <scope>NUCLEOTIDE SEQUENCE [LARGE SCALE GENOMIC DNA]</scope>
    <source>
        <strain evidence="4">ATCC 25486 / DSM 40338 / CBS 914.69 / JCM 4507 / NBRC 13074 / NRRL 2958 / 5647</strain>
    </source>
</reference>
<keyword evidence="2" id="KW-0812">Transmembrane</keyword>